<evidence type="ECO:0000313" key="3">
    <source>
        <dbReference type="Proteomes" id="UP000321353"/>
    </source>
</evidence>
<feature type="region of interest" description="Disordered" evidence="1">
    <location>
        <begin position="56"/>
        <end position="121"/>
    </location>
</feature>
<dbReference type="AlphaFoldDB" id="A0A5B9MNP6"/>
<dbReference type="EMBL" id="CP036264">
    <property type="protein sequence ID" value="QEG01216.1"/>
    <property type="molecule type" value="Genomic_DNA"/>
</dbReference>
<dbReference type="KEGG" id="smam:Mal15_52920"/>
<protein>
    <submittedName>
        <fullName evidence="2">Uncharacterized protein</fullName>
    </submittedName>
</protein>
<gene>
    <name evidence="2" type="ORF">Mal15_52920</name>
</gene>
<accession>A0A5B9MNP6</accession>
<keyword evidence="3" id="KW-1185">Reference proteome</keyword>
<sequence>MNRLRKSLCVAIVGGMLATVPSESSGQDIIGEALGKVILPAVGPVILDRAGGQILEKGLNGGFRRGGGLPGRGSSRPSRRQGSSGSQTIPSQTYQVQPQPQSSPQPSPSPAPTPPAVRPPANTIVARPAVSPNPSPTEIALTHVVSAGPQLTAQVIRVEAAEIASQIDQAVARFLDQSSSDPAVDSLRRDYGRLSNQSRDEGARSALLAGHDDALAQLGNRQSWTSLIGAADAADRIAALAPESDSETLTQAIDELRSELTGVTGPVLTGNELAIIAQRAKNIRNMSVMSEIARVLGAQRRDDLFVRIAEAAVKSDAPEEAIAGLLGVGLGLAGNAVTDMQLPEGIPAVVLYSPSINTSPISFVCDDALEITLAPGEMVPLDQAFVVAFQNGKGAVKRYTINDGMYRWVVGQNGWDVRQKTAVEVSIDASGSPAEFHYLINGQPQSAPAGSVIEHRLDGPVRIDFDTGLGDGSSNSTLVTPGNYVVGVNAETGGWDLHIQRQPQSVEESTTSIAKQHWRESVAQAQRRLSIDPAEAKVDALLDLIE</sequence>
<name>A0A5B9MNP6_9BACT</name>
<organism evidence="2 3">
    <name type="scientific">Stieleria maiorica</name>
    <dbReference type="NCBI Taxonomy" id="2795974"/>
    <lineage>
        <taxon>Bacteria</taxon>
        <taxon>Pseudomonadati</taxon>
        <taxon>Planctomycetota</taxon>
        <taxon>Planctomycetia</taxon>
        <taxon>Pirellulales</taxon>
        <taxon>Pirellulaceae</taxon>
        <taxon>Stieleria</taxon>
    </lineage>
</organism>
<reference evidence="2 3" key="1">
    <citation type="submission" date="2019-02" db="EMBL/GenBank/DDBJ databases">
        <title>Planctomycetal bacteria perform biofilm scaping via a novel small molecule.</title>
        <authorList>
            <person name="Jeske O."/>
            <person name="Boedeker C."/>
            <person name="Wiegand S."/>
            <person name="Breitling P."/>
            <person name="Kallscheuer N."/>
            <person name="Jogler M."/>
            <person name="Rohde M."/>
            <person name="Petersen J."/>
            <person name="Medema M.H."/>
            <person name="Surup F."/>
            <person name="Jogler C."/>
        </authorList>
    </citation>
    <scope>NUCLEOTIDE SEQUENCE [LARGE SCALE GENOMIC DNA]</scope>
    <source>
        <strain evidence="2 3">Mal15</strain>
    </source>
</reference>
<feature type="compositionally biased region" description="Low complexity" evidence="1">
    <location>
        <begin position="72"/>
        <end position="100"/>
    </location>
</feature>
<evidence type="ECO:0000313" key="2">
    <source>
        <dbReference type="EMBL" id="QEG01216.1"/>
    </source>
</evidence>
<dbReference type="RefSeq" id="WP_147870319.1">
    <property type="nucleotide sequence ID" value="NZ_CP036264.1"/>
</dbReference>
<feature type="compositionally biased region" description="Gly residues" evidence="1">
    <location>
        <begin position="59"/>
        <end position="71"/>
    </location>
</feature>
<feature type="compositionally biased region" description="Pro residues" evidence="1">
    <location>
        <begin position="101"/>
        <end position="118"/>
    </location>
</feature>
<proteinExistence type="predicted"/>
<dbReference type="Proteomes" id="UP000321353">
    <property type="component" value="Chromosome"/>
</dbReference>
<evidence type="ECO:0000256" key="1">
    <source>
        <dbReference type="SAM" id="MobiDB-lite"/>
    </source>
</evidence>